<name>A0ABQ4SR00_9HYPH</name>
<feature type="transmembrane region" description="Helical" evidence="1">
    <location>
        <begin position="25"/>
        <end position="48"/>
    </location>
</feature>
<dbReference type="Proteomes" id="UP001055153">
    <property type="component" value="Unassembled WGS sequence"/>
</dbReference>
<keyword evidence="1" id="KW-1133">Transmembrane helix</keyword>
<protein>
    <submittedName>
        <fullName evidence="2">Uncharacterized protein</fullName>
    </submittedName>
</protein>
<evidence type="ECO:0000313" key="2">
    <source>
        <dbReference type="EMBL" id="GJE04101.1"/>
    </source>
</evidence>
<reference evidence="2" key="1">
    <citation type="journal article" date="2021" name="Front. Microbiol.">
        <title>Comprehensive Comparative Genomics and Phenotyping of Methylobacterium Species.</title>
        <authorList>
            <person name="Alessa O."/>
            <person name="Ogura Y."/>
            <person name="Fujitani Y."/>
            <person name="Takami H."/>
            <person name="Hayashi T."/>
            <person name="Sahin N."/>
            <person name="Tani A."/>
        </authorList>
    </citation>
    <scope>NUCLEOTIDE SEQUENCE</scope>
    <source>
        <strain evidence="2">DSM 17168</strain>
    </source>
</reference>
<dbReference type="RefSeq" id="WP_238241470.1">
    <property type="nucleotide sequence ID" value="NZ_BPQQ01000101.1"/>
</dbReference>
<evidence type="ECO:0000313" key="3">
    <source>
        <dbReference type="Proteomes" id="UP001055153"/>
    </source>
</evidence>
<dbReference type="EMBL" id="BPQQ01000101">
    <property type="protein sequence ID" value="GJE04101.1"/>
    <property type="molecule type" value="Genomic_DNA"/>
</dbReference>
<proteinExistence type="predicted"/>
<keyword evidence="3" id="KW-1185">Reference proteome</keyword>
<reference evidence="2" key="2">
    <citation type="submission" date="2021-08" db="EMBL/GenBank/DDBJ databases">
        <authorList>
            <person name="Tani A."/>
            <person name="Ola A."/>
            <person name="Ogura Y."/>
            <person name="Katsura K."/>
            <person name="Hayashi T."/>
        </authorList>
    </citation>
    <scope>NUCLEOTIDE SEQUENCE</scope>
    <source>
        <strain evidence="2">DSM 17168</strain>
    </source>
</reference>
<gene>
    <name evidence="2" type="ORF">GMJLKIPL_6061</name>
</gene>
<organism evidence="2 3">
    <name type="scientific">Methylobacterium isbiliense</name>
    <dbReference type="NCBI Taxonomy" id="315478"/>
    <lineage>
        <taxon>Bacteria</taxon>
        <taxon>Pseudomonadati</taxon>
        <taxon>Pseudomonadota</taxon>
        <taxon>Alphaproteobacteria</taxon>
        <taxon>Hyphomicrobiales</taxon>
        <taxon>Methylobacteriaceae</taxon>
        <taxon>Methylobacterium</taxon>
    </lineage>
</organism>
<keyword evidence="1" id="KW-0472">Membrane</keyword>
<evidence type="ECO:0000256" key="1">
    <source>
        <dbReference type="SAM" id="Phobius"/>
    </source>
</evidence>
<sequence length="73" mass="7178">MFLLAAAALLGGAATWAVLGMLGVAFAWIGFPLGGSVAALAAGGLVALSRRQARARSGPVSRADATGRTPSIL</sequence>
<comment type="caution">
    <text evidence="2">The sequence shown here is derived from an EMBL/GenBank/DDBJ whole genome shotgun (WGS) entry which is preliminary data.</text>
</comment>
<keyword evidence="1" id="KW-0812">Transmembrane</keyword>
<accession>A0ABQ4SR00</accession>